<reference evidence="1" key="1">
    <citation type="submission" date="2024-06" db="EMBL/GenBank/DDBJ databases">
        <authorList>
            <person name="Gannavaram S."/>
            <person name="Nemani S."/>
            <person name="Datta M."/>
            <person name="Picchiottino A."/>
            <person name="Mereddy A."/>
            <person name="Gannavaram N."/>
            <person name="Honeycutt C."/>
            <person name="Tran D."/>
            <person name="Choi K."/>
            <person name="Srinivasan K."/>
            <person name="Johnson A."/>
        </authorList>
    </citation>
    <scope>NUCLEOTIDE SEQUENCE</scope>
</reference>
<protein>
    <submittedName>
        <fullName evidence="1">Uncharacterized protein</fullName>
    </submittedName>
</protein>
<organism evidence="1">
    <name type="scientific">Pantoea phage Survivor</name>
    <dbReference type="NCBI Taxonomy" id="3232176"/>
    <lineage>
        <taxon>Viruses</taxon>
        <taxon>Duplodnaviria</taxon>
        <taxon>Heunggongvirae</taxon>
        <taxon>Uroviricota</taxon>
        <taxon>Caudoviricetes</taxon>
    </lineage>
</organism>
<sequence length="172" mass="19305">MAVDVLNITLDDVKMAAVDMYNQVNGVQENISLEHTTVSKAPQEETLYMNTGARGVGVLMDKILLQDILPVRFDLRPFKDQVSMQGKELGPDDVDTINNKYNAEIITAERDILKSPTNLSKETLINWVLFCRVLGFFELDIGDVTLTEVEGMMYVSVNPTHAIYYGFVEVLV</sequence>
<name>A0AAU8KXL5_9CAUD</name>
<proteinExistence type="predicted"/>
<accession>A0AAU8KXL5</accession>
<evidence type="ECO:0000313" key="1">
    <source>
        <dbReference type="EMBL" id="XCN28217.1"/>
    </source>
</evidence>
<dbReference type="EMBL" id="PP885733">
    <property type="protein sequence ID" value="XCN28217.1"/>
    <property type="molecule type" value="Genomic_DNA"/>
</dbReference>